<dbReference type="SMART" id="SM00044">
    <property type="entry name" value="CYCc"/>
    <property type="match status" value="1"/>
</dbReference>
<feature type="domain" description="Guanylate cyclase" evidence="8">
    <location>
        <begin position="491"/>
        <end position="623"/>
    </location>
</feature>
<protein>
    <submittedName>
        <fullName evidence="9">Adenylate/guanylate cyclase domain-containing protein</fullName>
    </submittedName>
</protein>
<sequence length="747" mass="82583">MKKLFKLNPYTISIFTIGLGIFAYTYGVPFLDIIELKTIDLRFTTRGSLAAGPEVVLAVIDEKSLEKEGKWVWPRSKIAAIVNKLSKVGTKVIGFDIGFLEPDDIRVIETINDIQNEVKKSHSQNKTFDRFLENLKIESDNDKLLARAITKSSAKVVLGFFFHMDTAAAQHYGEKDLAAHQENVRGSRHKFVRYASEAAQSVPFIEAKMPQSNIEIISNATEYSGYFNMFPDTDGVVRWIPSVFRFNNTLYAPLSLISAGAYLDNPVSADVAEHGVEGVSIGDLFIPTDELGRILINYRGREKTFPHISITDILHEDVAGDVLKDKIVLVGATAVGIYDLRVTPFGTTFPGIEIHANIIDSILKKDFLQKPGWASIFDVLAILITGLFLGLVLPRVGVVPGALAGLSLFIGYIALCQYLFSAQGLIINLVYPLTVMIIIYVAITAYRYLAEASQKKFIKDAFSTYMAPSVVNQLIQSPEKLVLGGEKRVITAFFSDVQGFTSISEKLTPVELVELLNEFLTEMTDIILAHEGTVDKFEGDAIIALFGAPNPLVNQAEVACRSCIEMQKKLTELRAKWKAEGRPELKMRIGLCTGPAVVGNMGSKSRMDYTMMGDTVNTAARLEGVNKAYECFTLVSESTFSKIGNGIVGREIDSINVVGKKEPITIYELIGYPEDVDALIRETLDNYARGLNAYRTQDWNRALVFFNQALVAIPDDGPSKTMLARCNDYKANPPGKDWNGAFTMTSK</sequence>
<dbReference type="SUPFAM" id="SSF55073">
    <property type="entry name" value="Nucleotide cyclase"/>
    <property type="match status" value="1"/>
</dbReference>
<dbReference type="FunFam" id="3.30.70.1230:FF:000016">
    <property type="entry name" value="Adenylate/guanylate cyclase domain-containing protein"/>
    <property type="match status" value="1"/>
</dbReference>
<dbReference type="Pfam" id="PF00211">
    <property type="entry name" value="Guanylate_cyc"/>
    <property type="match status" value="1"/>
</dbReference>
<name>A0A8J6TP24_9BACT</name>
<evidence type="ECO:0000256" key="4">
    <source>
        <dbReference type="ARBA" id="ARBA00022692"/>
    </source>
</evidence>
<evidence type="ECO:0000313" key="9">
    <source>
        <dbReference type="EMBL" id="MBC8430583.1"/>
    </source>
</evidence>
<keyword evidence="3" id="KW-1003">Cell membrane</keyword>
<dbReference type="InterPro" id="IPR001054">
    <property type="entry name" value="A/G_cyclase"/>
</dbReference>
<feature type="transmembrane region" description="Helical" evidence="7">
    <location>
        <begin position="400"/>
        <end position="420"/>
    </location>
</feature>
<dbReference type="SMART" id="SM01080">
    <property type="entry name" value="CHASE2"/>
    <property type="match status" value="1"/>
</dbReference>
<comment type="subcellular location">
    <subcellularLocation>
        <location evidence="1">Cell envelope</location>
    </subcellularLocation>
</comment>
<dbReference type="PANTHER" id="PTHR43081:SF1">
    <property type="entry name" value="ADENYLATE CYCLASE, TERMINAL-DIFFERENTIATION SPECIFIC"/>
    <property type="match status" value="1"/>
</dbReference>
<dbReference type="EMBL" id="JACNIG010000057">
    <property type="protein sequence ID" value="MBC8430583.1"/>
    <property type="molecule type" value="Genomic_DNA"/>
</dbReference>
<dbReference type="InterPro" id="IPR050697">
    <property type="entry name" value="Adenylyl/Guanylyl_Cyclase_3/4"/>
</dbReference>
<comment type="caution">
    <text evidence="9">The sequence shown here is derived from an EMBL/GenBank/DDBJ whole genome shotgun (WGS) entry which is preliminary data.</text>
</comment>
<dbReference type="PANTHER" id="PTHR43081">
    <property type="entry name" value="ADENYLATE CYCLASE, TERMINAL-DIFFERENTIATION SPECIFIC-RELATED"/>
    <property type="match status" value="1"/>
</dbReference>
<evidence type="ECO:0000256" key="2">
    <source>
        <dbReference type="ARBA" id="ARBA00005381"/>
    </source>
</evidence>
<evidence type="ECO:0000256" key="3">
    <source>
        <dbReference type="ARBA" id="ARBA00022475"/>
    </source>
</evidence>
<keyword evidence="4 7" id="KW-0812">Transmembrane</keyword>
<accession>A0A8J6TP24</accession>
<dbReference type="InterPro" id="IPR029787">
    <property type="entry name" value="Nucleotide_cyclase"/>
</dbReference>
<evidence type="ECO:0000313" key="10">
    <source>
        <dbReference type="Proteomes" id="UP000605201"/>
    </source>
</evidence>
<dbReference type="AlphaFoldDB" id="A0A8J6TP24"/>
<evidence type="ECO:0000256" key="7">
    <source>
        <dbReference type="SAM" id="Phobius"/>
    </source>
</evidence>
<feature type="transmembrane region" description="Helical" evidence="7">
    <location>
        <begin position="7"/>
        <end position="27"/>
    </location>
</feature>
<dbReference type="Pfam" id="PF05226">
    <property type="entry name" value="CHASE2"/>
    <property type="match status" value="1"/>
</dbReference>
<gene>
    <name evidence="9" type="ORF">H8D96_01560</name>
</gene>
<dbReference type="Proteomes" id="UP000605201">
    <property type="component" value="Unassembled WGS sequence"/>
</dbReference>
<evidence type="ECO:0000256" key="1">
    <source>
        <dbReference type="ARBA" id="ARBA00004196"/>
    </source>
</evidence>
<evidence type="ECO:0000256" key="6">
    <source>
        <dbReference type="ARBA" id="ARBA00023136"/>
    </source>
</evidence>
<feature type="transmembrane region" description="Helical" evidence="7">
    <location>
        <begin position="372"/>
        <end position="393"/>
    </location>
</feature>
<keyword evidence="5 7" id="KW-1133">Transmembrane helix</keyword>
<dbReference type="CDD" id="cd07302">
    <property type="entry name" value="CHD"/>
    <property type="match status" value="1"/>
</dbReference>
<dbReference type="GO" id="GO:0030313">
    <property type="term" value="C:cell envelope"/>
    <property type="evidence" value="ECO:0007669"/>
    <property type="project" value="UniProtKB-SubCell"/>
</dbReference>
<dbReference type="GO" id="GO:0004016">
    <property type="term" value="F:adenylate cyclase activity"/>
    <property type="evidence" value="ECO:0007669"/>
    <property type="project" value="UniProtKB-ARBA"/>
</dbReference>
<comment type="similarity">
    <text evidence="2">Belongs to the adenylyl cyclase class-3 family.</text>
</comment>
<organism evidence="9 10">
    <name type="scientific">Candidatus Desulfatibia vada</name>
    <dbReference type="NCBI Taxonomy" id="2841696"/>
    <lineage>
        <taxon>Bacteria</taxon>
        <taxon>Pseudomonadati</taxon>
        <taxon>Thermodesulfobacteriota</taxon>
        <taxon>Desulfobacteria</taxon>
        <taxon>Desulfobacterales</taxon>
        <taxon>Desulfobacterales incertae sedis</taxon>
        <taxon>Candidatus Desulfatibia</taxon>
    </lineage>
</organism>
<dbReference type="InterPro" id="IPR007890">
    <property type="entry name" value="CHASE2"/>
</dbReference>
<evidence type="ECO:0000259" key="8">
    <source>
        <dbReference type="PROSITE" id="PS50125"/>
    </source>
</evidence>
<dbReference type="Gene3D" id="3.30.70.1230">
    <property type="entry name" value="Nucleotide cyclase"/>
    <property type="match status" value="1"/>
</dbReference>
<feature type="transmembrane region" description="Helical" evidence="7">
    <location>
        <begin position="426"/>
        <end position="449"/>
    </location>
</feature>
<reference evidence="9 10" key="1">
    <citation type="submission" date="2020-08" db="EMBL/GenBank/DDBJ databases">
        <title>Bridging the membrane lipid divide: bacteria of the FCB group superphylum have the potential to synthesize archaeal ether lipids.</title>
        <authorList>
            <person name="Villanueva L."/>
            <person name="Von Meijenfeldt F.A.B."/>
            <person name="Westbye A.B."/>
            <person name="Yadav S."/>
            <person name="Hopmans E.C."/>
            <person name="Dutilh B.E."/>
            <person name="Sinninghe Damste J.S."/>
        </authorList>
    </citation>
    <scope>NUCLEOTIDE SEQUENCE [LARGE SCALE GENOMIC DNA]</scope>
    <source>
        <strain evidence="9">NIOZ-UU17</strain>
    </source>
</reference>
<dbReference type="GO" id="GO:0035556">
    <property type="term" value="P:intracellular signal transduction"/>
    <property type="evidence" value="ECO:0007669"/>
    <property type="project" value="InterPro"/>
</dbReference>
<dbReference type="PROSITE" id="PS50125">
    <property type="entry name" value="GUANYLATE_CYCLASE_2"/>
    <property type="match status" value="1"/>
</dbReference>
<evidence type="ECO:0000256" key="5">
    <source>
        <dbReference type="ARBA" id="ARBA00022989"/>
    </source>
</evidence>
<proteinExistence type="inferred from homology"/>
<dbReference type="GO" id="GO:0006171">
    <property type="term" value="P:cAMP biosynthetic process"/>
    <property type="evidence" value="ECO:0007669"/>
    <property type="project" value="TreeGrafter"/>
</dbReference>
<keyword evidence="6 7" id="KW-0472">Membrane</keyword>